<evidence type="ECO:0000256" key="10">
    <source>
        <dbReference type="ARBA" id="ARBA00022840"/>
    </source>
</evidence>
<dbReference type="Gene3D" id="3.30.470.20">
    <property type="entry name" value="ATP-grasp fold, B domain"/>
    <property type="match status" value="1"/>
</dbReference>
<keyword evidence="11" id="KW-0460">Magnesium</keyword>
<comment type="pathway">
    <text evidence="2">Sulfur metabolism; glutathione biosynthesis; glutathione from L-cysteine and L-glutamate: step 2/2.</text>
</comment>
<evidence type="ECO:0000256" key="7">
    <source>
        <dbReference type="ARBA" id="ARBA00022684"/>
    </source>
</evidence>
<keyword evidence="15" id="KW-0732">Signal</keyword>
<dbReference type="Pfam" id="PF03199">
    <property type="entry name" value="GSH_synthase"/>
    <property type="match status" value="1"/>
</dbReference>
<evidence type="ECO:0000256" key="14">
    <source>
        <dbReference type="SAM" id="MobiDB-lite"/>
    </source>
</evidence>
<evidence type="ECO:0000256" key="1">
    <source>
        <dbReference type="ARBA" id="ARBA00001946"/>
    </source>
</evidence>
<evidence type="ECO:0000256" key="8">
    <source>
        <dbReference type="ARBA" id="ARBA00022723"/>
    </source>
</evidence>
<dbReference type="Gene3D" id="3.40.50.1760">
    <property type="entry name" value="Glutathione synthase, substrate-binding domain superfamily, eukaryotic"/>
    <property type="match status" value="1"/>
</dbReference>
<dbReference type="Proteomes" id="UP001620626">
    <property type="component" value="Unassembled WGS sequence"/>
</dbReference>
<evidence type="ECO:0000256" key="6">
    <source>
        <dbReference type="ARBA" id="ARBA00022598"/>
    </source>
</evidence>
<sequence length="743" mass="84090">MAFCSYSKYLLIILLWQLLYVVISNPTTEELSKNEDGGGNADDIQMLVEEAIDMAQNLSMIISPKALVGRGDTAEIVPFSLFPSPFPRKLFEQAKNVQMDFNLLYFRISNDYKFLVETYEELAKTNEQIRMHLQILKKTHEEGIKQTKSIMLARSDYMCHESTNNDGTSKDEAKYELKQIEFNAGQIGGTSVSSRLYQIHRHTVKKAGLSVPDDNLPAGAGDTGIAEVLEKAWYAFGDPKGIILFVTHRRNRNRFAQRHIEYELWRLTKNKAETVRIGYPECTEMMKNGRLTLDDNFKLRFDNRTVAIVYFVTDFFKPSEDDWEMRLMIERSTAIKSPTSGLQLASMKKMQQVLAQPGMVERFLPENPKKAAAIRETFAGLWSLTDQDHGAIEATKDAIVNPSNYVLKPSKEGGGNNIWDDEIADKLLNFTPEERFAHILMQKLQPMFFKNYMVQPHRDNALFGKMSTELSIFGFLFGDSKDNRVFYNKQNGHFMRTKLAGENEGGVVHGRKLVKVINGEELDGIKAKSVGMVSRKQQMLGMSELIGRSVEAWKKEISGATDLIGEKLNGRFALKRRNGSESTRSMDDKRSADDRRRAVINFDGSGRFWALWLTTTNWTKASGEAANQEETANPPEGHPPGHEQKKGENDVVFAKRQMILEGIGIDAPGKTNANGENLRRNCQQTARNCEEIVSKRWLSGAFDTTGQTKHVANAHLPWTVKFVLFGPFKKKAEHLLDLAIIGK</sequence>
<dbReference type="InterPro" id="IPR004887">
    <property type="entry name" value="GSH_synth_subst-bd"/>
</dbReference>
<organism evidence="17 18">
    <name type="scientific">Heterodera trifolii</name>
    <dbReference type="NCBI Taxonomy" id="157864"/>
    <lineage>
        <taxon>Eukaryota</taxon>
        <taxon>Metazoa</taxon>
        <taxon>Ecdysozoa</taxon>
        <taxon>Nematoda</taxon>
        <taxon>Chromadorea</taxon>
        <taxon>Rhabditida</taxon>
        <taxon>Tylenchina</taxon>
        <taxon>Tylenchomorpha</taxon>
        <taxon>Tylenchoidea</taxon>
        <taxon>Heteroderidae</taxon>
        <taxon>Heteroderinae</taxon>
        <taxon>Heterodera</taxon>
    </lineage>
</organism>
<dbReference type="PANTHER" id="PTHR11130">
    <property type="entry name" value="GLUTATHIONE SYNTHETASE"/>
    <property type="match status" value="1"/>
</dbReference>
<dbReference type="EMBL" id="JBICBT010001323">
    <property type="protein sequence ID" value="KAL3073244.1"/>
    <property type="molecule type" value="Genomic_DNA"/>
</dbReference>
<protein>
    <recommendedName>
        <fullName evidence="5">Glutathione synthetase</fullName>
        <ecNumber evidence="4">6.3.2.3</ecNumber>
    </recommendedName>
    <alternativeName>
        <fullName evidence="12">Glutathione synthase</fullName>
    </alternativeName>
</protein>
<dbReference type="AlphaFoldDB" id="A0ABD2HY57"/>
<evidence type="ECO:0000256" key="3">
    <source>
        <dbReference type="ARBA" id="ARBA00010385"/>
    </source>
</evidence>
<name>A0ABD2HY57_9BILA</name>
<comment type="catalytic activity">
    <reaction evidence="13">
        <text>gamma-L-glutamyl-L-cysteine + glycine + ATP = glutathione + ADP + phosphate + H(+)</text>
        <dbReference type="Rhea" id="RHEA:13557"/>
        <dbReference type="ChEBI" id="CHEBI:15378"/>
        <dbReference type="ChEBI" id="CHEBI:30616"/>
        <dbReference type="ChEBI" id="CHEBI:43474"/>
        <dbReference type="ChEBI" id="CHEBI:57305"/>
        <dbReference type="ChEBI" id="CHEBI:57925"/>
        <dbReference type="ChEBI" id="CHEBI:58173"/>
        <dbReference type="ChEBI" id="CHEBI:456216"/>
        <dbReference type="EC" id="6.3.2.3"/>
    </reaction>
    <physiologicalReaction direction="left-to-right" evidence="13">
        <dbReference type="Rhea" id="RHEA:13558"/>
    </physiologicalReaction>
</comment>
<keyword evidence="6" id="KW-0436">Ligase</keyword>
<keyword evidence="10" id="KW-0067">ATP-binding</keyword>
<keyword evidence="7" id="KW-0317">Glutathione biosynthesis</keyword>
<evidence type="ECO:0000256" key="15">
    <source>
        <dbReference type="SAM" id="SignalP"/>
    </source>
</evidence>
<dbReference type="Gene3D" id="3.30.1490.50">
    <property type="match status" value="1"/>
</dbReference>
<keyword evidence="8" id="KW-0479">Metal-binding</keyword>
<dbReference type="Pfam" id="PF03917">
    <property type="entry name" value="GSH_synth_ATP"/>
    <property type="match status" value="1"/>
</dbReference>
<dbReference type="InterPro" id="IPR037013">
    <property type="entry name" value="GSH-S_sub-bd_sf"/>
</dbReference>
<feature type="region of interest" description="Disordered" evidence="14">
    <location>
        <begin position="623"/>
        <end position="646"/>
    </location>
</feature>
<evidence type="ECO:0000256" key="2">
    <source>
        <dbReference type="ARBA" id="ARBA00004965"/>
    </source>
</evidence>
<dbReference type="InterPro" id="IPR014709">
    <property type="entry name" value="Glutathione_synthase_C_euk"/>
</dbReference>
<evidence type="ECO:0000313" key="17">
    <source>
        <dbReference type="EMBL" id="KAL3073244.1"/>
    </source>
</evidence>
<evidence type="ECO:0000313" key="18">
    <source>
        <dbReference type="Proteomes" id="UP001620626"/>
    </source>
</evidence>
<evidence type="ECO:0000256" key="11">
    <source>
        <dbReference type="ARBA" id="ARBA00022842"/>
    </source>
</evidence>
<evidence type="ECO:0000256" key="4">
    <source>
        <dbReference type="ARBA" id="ARBA00012214"/>
    </source>
</evidence>
<evidence type="ECO:0000256" key="12">
    <source>
        <dbReference type="ARBA" id="ARBA00030403"/>
    </source>
</evidence>
<dbReference type="InterPro" id="IPR014049">
    <property type="entry name" value="Glutathione_synthase_N_euk"/>
</dbReference>
<dbReference type="InterPro" id="IPR016185">
    <property type="entry name" value="PreATP-grasp_dom_sf"/>
</dbReference>
<dbReference type="EC" id="6.3.2.3" evidence="4"/>
<dbReference type="Gene3D" id="3.30.1490.80">
    <property type="match status" value="1"/>
</dbReference>
<dbReference type="SUPFAM" id="SSF56059">
    <property type="entry name" value="Glutathione synthetase ATP-binding domain-like"/>
    <property type="match status" value="1"/>
</dbReference>
<feature type="chain" id="PRO_5044800822" description="Glutathione synthetase" evidence="15">
    <location>
        <begin position="25"/>
        <end position="743"/>
    </location>
</feature>
<evidence type="ECO:0000256" key="13">
    <source>
        <dbReference type="ARBA" id="ARBA00048871"/>
    </source>
</evidence>
<comment type="cofactor">
    <cofactor evidence="1">
        <name>Mg(2+)</name>
        <dbReference type="ChEBI" id="CHEBI:18420"/>
    </cofactor>
</comment>
<dbReference type="GO" id="GO:0004363">
    <property type="term" value="F:glutathione synthase activity"/>
    <property type="evidence" value="ECO:0007669"/>
    <property type="project" value="UniProtKB-EC"/>
</dbReference>
<proteinExistence type="inferred from homology"/>
<evidence type="ECO:0000259" key="16">
    <source>
        <dbReference type="Pfam" id="PF03199"/>
    </source>
</evidence>
<feature type="domain" description="Glutathione synthase substrate-binding" evidence="16">
    <location>
        <begin position="242"/>
        <end position="345"/>
    </location>
</feature>
<comment type="similarity">
    <text evidence="3">Belongs to the eukaryotic GSH synthase family.</text>
</comment>
<keyword evidence="9" id="KW-0547">Nucleotide-binding</keyword>
<dbReference type="GO" id="GO:0005524">
    <property type="term" value="F:ATP binding"/>
    <property type="evidence" value="ECO:0007669"/>
    <property type="project" value="UniProtKB-KW"/>
</dbReference>
<gene>
    <name evidence="17" type="ORF">niasHT_031192</name>
</gene>
<accession>A0ABD2HY57</accession>
<evidence type="ECO:0000256" key="5">
    <source>
        <dbReference type="ARBA" id="ARBA00020821"/>
    </source>
</evidence>
<evidence type="ECO:0000256" key="9">
    <source>
        <dbReference type="ARBA" id="ARBA00022741"/>
    </source>
</evidence>
<dbReference type="PANTHER" id="PTHR11130:SF0">
    <property type="entry name" value="GLUTATHIONE SYNTHETASE"/>
    <property type="match status" value="1"/>
</dbReference>
<dbReference type="GO" id="GO:0046872">
    <property type="term" value="F:metal ion binding"/>
    <property type="evidence" value="ECO:0007669"/>
    <property type="project" value="UniProtKB-KW"/>
</dbReference>
<dbReference type="Gene3D" id="1.10.1080.10">
    <property type="entry name" value="Glutathione Synthetase, Chain A, domain 3"/>
    <property type="match status" value="1"/>
</dbReference>
<reference evidence="17 18" key="1">
    <citation type="submission" date="2024-10" db="EMBL/GenBank/DDBJ databases">
        <authorList>
            <person name="Kim D."/>
        </authorList>
    </citation>
    <scope>NUCLEOTIDE SEQUENCE [LARGE SCALE GENOMIC DNA]</scope>
    <source>
        <strain evidence="17">BH-2024</strain>
    </source>
</reference>
<feature type="signal peptide" evidence="15">
    <location>
        <begin position="1"/>
        <end position="24"/>
    </location>
</feature>
<dbReference type="NCBIfam" id="TIGR01986">
    <property type="entry name" value="glut_syn_euk"/>
    <property type="match status" value="1"/>
</dbReference>
<keyword evidence="18" id="KW-1185">Reference proteome</keyword>
<dbReference type="SUPFAM" id="SSF52440">
    <property type="entry name" value="PreATP-grasp domain"/>
    <property type="match status" value="1"/>
</dbReference>
<comment type="caution">
    <text evidence="17">The sequence shown here is derived from an EMBL/GenBank/DDBJ whole genome shotgun (WGS) entry which is preliminary data.</text>
</comment>
<dbReference type="InterPro" id="IPR005615">
    <property type="entry name" value="Glutathione_synthase"/>
</dbReference>
<dbReference type="InterPro" id="IPR014042">
    <property type="entry name" value="Glutathione_synthase_a-hlx"/>
</dbReference>